<dbReference type="RefSeq" id="XP_040763450.1">
    <property type="nucleotide sequence ID" value="XM_040903465.1"/>
</dbReference>
<dbReference type="InterPro" id="IPR050452">
    <property type="entry name" value="Metacaspase"/>
</dbReference>
<evidence type="ECO:0000256" key="2">
    <source>
        <dbReference type="ARBA" id="ARBA00022703"/>
    </source>
</evidence>
<dbReference type="SUPFAM" id="SSF52129">
    <property type="entry name" value="Caspase-like"/>
    <property type="match status" value="1"/>
</dbReference>
<keyword evidence="3" id="KW-0378">Hydrolase</keyword>
<keyword evidence="3" id="KW-0645">Protease</keyword>
<evidence type="ECO:0000259" key="4">
    <source>
        <dbReference type="Pfam" id="PF00656"/>
    </source>
</evidence>
<dbReference type="InParanoid" id="A0A165DVH6"/>
<dbReference type="EMBL" id="KV427628">
    <property type="protein sequence ID" value="KZT05710.1"/>
    <property type="molecule type" value="Genomic_DNA"/>
</dbReference>
<dbReference type="PANTHER" id="PTHR48104">
    <property type="entry name" value="METACASPASE-4"/>
    <property type="match status" value="1"/>
</dbReference>
<evidence type="ECO:0000313" key="5">
    <source>
        <dbReference type="EMBL" id="KZT05710.1"/>
    </source>
</evidence>
<evidence type="ECO:0000256" key="3">
    <source>
        <dbReference type="ARBA" id="ARBA00022807"/>
    </source>
</evidence>
<proteinExistence type="inferred from homology"/>
<evidence type="ECO:0000313" key="6">
    <source>
        <dbReference type="Proteomes" id="UP000076871"/>
    </source>
</evidence>
<accession>A0A165DVH6</accession>
<evidence type="ECO:0000256" key="1">
    <source>
        <dbReference type="ARBA" id="ARBA00009005"/>
    </source>
</evidence>
<feature type="domain" description="Peptidase C14 caspase" evidence="4">
    <location>
        <begin position="1"/>
        <end position="147"/>
    </location>
</feature>
<dbReference type="GeneID" id="63820496"/>
<dbReference type="InterPro" id="IPR029030">
    <property type="entry name" value="Caspase-like_dom_sf"/>
</dbReference>
<keyword evidence="2" id="KW-0053">Apoptosis</keyword>
<organism evidence="5 6">
    <name type="scientific">Laetiporus sulphureus 93-53</name>
    <dbReference type="NCBI Taxonomy" id="1314785"/>
    <lineage>
        <taxon>Eukaryota</taxon>
        <taxon>Fungi</taxon>
        <taxon>Dikarya</taxon>
        <taxon>Basidiomycota</taxon>
        <taxon>Agaricomycotina</taxon>
        <taxon>Agaricomycetes</taxon>
        <taxon>Polyporales</taxon>
        <taxon>Laetiporus</taxon>
    </lineage>
</organism>
<gene>
    <name evidence="5" type="ORF">LAESUDRAFT_637228</name>
</gene>
<dbReference type="Pfam" id="PF00656">
    <property type="entry name" value="Peptidase_C14"/>
    <property type="match status" value="1"/>
</dbReference>
<dbReference type="GO" id="GO:0006508">
    <property type="term" value="P:proteolysis"/>
    <property type="evidence" value="ECO:0007669"/>
    <property type="project" value="InterPro"/>
</dbReference>
<dbReference type="Gene3D" id="3.40.50.1460">
    <property type="match status" value="1"/>
</dbReference>
<dbReference type="Proteomes" id="UP000076871">
    <property type="component" value="Unassembled WGS sequence"/>
</dbReference>
<keyword evidence="3" id="KW-0788">Thiol protease</keyword>
<dbReference type="OrthoDB" id="3223806at2759"/>
<dbReference type="AlphaFoldDB" id="A0A165DVH6"/>
<comment type="similarity">
    <text evidence="1">Belongs to the peptidase C14B family.</text>
</comment>
<protein>
    <recommendedName>
        <fullName evidence="4">Peptidase C14 caspase domain-containing protein</fullName>
    </recommendedName>
</protein>
<dbReference type="PANTHER" id="PTHR48104:SF30">
    <property type="entry name" value="METACASPASE-1"/>
    <property type="match status" value="1"/>
</dbReference>
<feature type="non-terminal residue" evidence="5">
    <location>
        <position position="1"/>
    </location>
</feature>
<name>A0A165DVH6_9APHY</name>
<dbReference type="GO" id="GO:0006915">
    <property type="term" value="P:apoptotic process"/>
    <property type="evidence" value="ECO:0007669"/>
    <property type="project" value="UniProtKB-KW"/>
</dbReference>
<feature type="non-terminal residue" evidence="5">
    <location>
        <position position="153"/>
    </location>
</feature>
<reference evidence="5 6" key="1">
    <citation type="journal article" date="2016" name="Mol. Biol. Evol.">
        <title>Comparative Genomics of Early-Diverging Mushroom-Forming Fungi Provides Insights into the Origins of Lignocellulose Decay Capabilities.</title>
        <authorList>
            <person name="Nagy L.G."/>
            <person name="Riley R."/>
            <person name="Tritt A."/>
            <person name="Adam C."/>
            <person name="Daum C."/>
            <person name="Floudas D."/>
            <person name="Sun H."/>
            <person name="Yadav J.S."/>
            <person name="Pangilinan J."/>
            <person name="Larsson K.H."/>
            <person name="Matsuura K."/>
            <person name="Barry K."/>
            <person name="Labutti K."/>
            <person name="Kuo R."/>
            <person name="Ohm R.A."/>
            <person name="Bhattacharya S.S."/>
            <person name="Shirouzu T."/>
            <person name="Yoshinaga Y."/>
            <person name="Martin F.M."/>
            <person name="Grigoriev I.V."/>
            <person name="Hibbett D.S."/>
        </authorList>
    </citation>
    <scope>NUCLEOTIDE SEQUENCE [LARGE SCALE GENOMIC DNA]</scope>
    <source>
        <strain evidence="5 6">93-53</strain>
    </source>
</reference>
<dbReference type="GO" id="GO:0004197">
    <property type="term" value="F:cysteine-type endopeptidase activity"/>
    <property type="evidence" value="ECO:0007669"/>
    <property type="project" value="InterPro"/>
</dbReference>
<dbReference type="InterPro" id="IPR011600">
    <property type="entry name" value="Pept_C14_caspase"/>
</dbReference>
<dbReference type="GO" id="GO:0005737">
    <property type="term" value="C:cytoplasm"/>
    <property type="evidence" value="ECO:0007669"/>
    <property type="project" value="TreeGrafter"/>
</dbReference>
<sequence>WAVLIGIDDYEHASRLNGAVKDALDVRDYLLGSLHVPQEHIRTLTNGDATRKRILDTLYTFLRDNDNIERGDAVLVYFAGHGTTYPSPSTECPSETVEAILPRDRGSSRFPTGKRTPDISDREIQLFMGELRDAKSENITVILDCCFSAGSSN</sequence>
<keyword evidence="6" id="KW-1185">Reference proteome</keyword>